<dbReference type="AlphaFoldDB" id="A0AAN8ZZR4"/>
<name>A0AAN8ZZR4_HALRR</name>
<organism evidence="2 3">
    <name type="scientific">Halocaridina rubra</name>
    <name type="common">Hawaiian red shrimp</name>
    <dbReference type="NCBI Taxonomy" id="373956"/>
    <lineage>
        <taxon>Eukaryota</taxon>
        <taxon>Metazoa</taxon>
        <taxon>Ecdysozoa</taxon>
        <taxon>Arthropoda</taxon>
        <taxon>Crustacea</taxon>
        <taxon>Multicrustacea</taxon>
        <taxon>Malacostraca</taxon>
        <taxon>Eumalacostraca</taxon>
        <taxon>Eucarida</taxon>
        <taxon>Decapoda</taxon>
        <taxon>Pleocyemata</taxon>
        <taxon>Caridea</taxon>
        <taxon>Atyoidea</taxon>
        <taxon>Atyidae</taxon>
        <taxon>Halocaridina</taxon>
    </lineage>
</organism>
<evidence type="ECO:0000313" key="2">
    <source>
        <dbReference type="EMBL" id="KAK7058759.1"/>
    </source>
</evidence>
<comment type="caution">
    <text evidence="2">The sequence shown here is derived from an EMBL/GenBank/DDBJ whole genome shotgun (WGS) entry which is preliminary data.</text>
</comment>
<dbReference type="EMBL" id="JAXCGZ010021107">
    <property type="protein sequence ID" value="KAK7058759.1"/>
    <property type="molecule type" value="Genomic_DNA"/>
</dbReference>
<dbReference type="Proteomes" id="UP001381693">
    <property type="component" value="Unassembled WGS sequence"/>
</dbReference>
<feature type="region of interest" description="Disordered" evidence="1">
    <location>
        <begin position="1"/>
        <end position="30"/>
    </location>
</feature>
<evidence type="ECO:0000256" key="1">
    <source>
        <dbReference type="SAM" id="MobiDB-lite"/>
    </source>
</evidence>
<feature type="non-terminal residue" evidence="2">
    <location>
        <position position="53"/>
    </location>
</feature>
<protein>
    <submittedName>
        <fullName evidence="2">Uncharacterized protein</fullName>
    </submittedName>
</protein>
<proteinExistence type="predicted"/>
<gene>
    <name evidence="2" type="ORF">SK128_016252</name>
</gene>
<keyword evidence="3" id="KW-1185">Reference proteome</keyword>
<feature type="non-terminal residue" evidence="2">
    <location>
        <position position="1"/>
    </location>
</feature>
<accession>A0AAN8ZZR4</accession>
<sequence>RQPDVDVVGSRKIHGVASSPSSGGSLYTREKCSRSERPSFFYRNGLFLREKSH</sequence>
<evidence type="ECO:0000313" key="3">
    <source>
        <dbReference type="Proteomes" id="UP001381693"/>
    </source>
</evidence>
<reference evidence="2 3" key="1">
    <citation type="submission" date="2023-11" db="EMBL/GenBank/DDBJ databases">
        <title>Halocaridina rubra genome assembly.</title>
        <authorList>
            <person name="Smith C."/>
        </authorList>
    </citation>
    <scope>NUCLEOTIDE SEQUENCE [LARGE SCALE GENOMIC DNA]</scope>
    <source>
        <strain evidence="2">EP-1</strain>
        <tissue evidence="2">Whole</tissue>
    </source>
</reference>